<sequence length="190" mass="21954">MSIRLANHTYQYPMGIAENMLVQVGKFVFPADFVILQMEEDDKVPLILGRPFLHNVDAIIRVKNKELNLGVGDDRITFLIDKAMRHSHCNDDTCFRVDVIDEVTEEELDTLLDDSKPFSTTSEKISESLLDHEFEEFMAIKIEEIPEQEEEVENSFENKEILKILIKILKILVDPNKRSCLPCKRVSCIE</sequence>
<dbReference type="PANTHER" id="PTHR33067">
    <property type="entry name" value="RNA-DIRECTED DNA POLYMERASE-RELATED"/>
    <property type="match status" value="1"/>
</dbReference>
<accession>A0ABQ5IUK0</accession>
<dbReference type="Proteomes" id="UP001151760">
    <property type="component" value="Unassembled WGS sequence"/>
</dbReference>
<dbReference type="InterPro" id="IPR021109">
    <property type="entry name" value="Peptidase_aspartic_dom_sf"/>
</dbReference>
<dbReference type="EMBL" id="BQNB010021199">
    <property type="protein sequence ID" value="GJU03923.1"/>
    <property type="molecule type" value="Genomic_DNA"/>
</dbReference>
<reference evidence="1" key="2">
    <citation type="submission" date="2022-01" db="EMBL/GenBank/DDBJ databases">
        <authorList>
            <person name="Yamashiro T."/>
            <person name="Shiraishi A."/>
            <person name="Satake H."/>
            <person name="Nakayama K."/>
        </authorList>
    </citation>
    <scope>NUCLEOTIDE SEQUENCE</scope>
</reference>
<protein>
    <submittedName>
        <fullName evidence="1">Reverse transcriptase domain-containing protein</fullName>
    </submittedName>
</protein>
<dbReference type="Gene3D" id="2.40.70.10">
    <property type="entry name" value="Acid Proteases"/>
    <property type="match status" value="1"/>
</dbReference>
<evidence type="ECO:0000313" key="1">
    <source>
        <dbReference type="EMBL" id="GJU03923.1"/>
    </source>
</evidence>
<gene>
    <name evidence="1" type="ORF">Tco_1114261</name>
</gene>
<keyword evidence="1" id="KW-0808">Transferase</keyword>
<evidence type="ECO:0000313" key="2">
    <source>
        <dbReference type="Proteomes" id="UP001151760"/>
    </source>
</evidence>
<comment type="caution">
    <text evidence="1">The sequence shown here is derived from an EMBL/GenBank/DDBJ whole genome shotgun (WGS) entry which is preliminary data.</text>
</comment>
<dbReference type="PANTHER" id="PTHR33067:SF35">
    <property type="entry name" value="ASPARTIC PEPTIDASE DDI1-TYPE DOMAIN-CONTAINING PROTEIN"/>
    <property type="match status" value="1"/>
</dbReference>
<reference evidence="1" key="1">
    <citation type="journal article" date="2022" name="Int. J. Mol. Sci.">
        <title>Draft Genome of Tanacetum Coccineum: Genomic Comparison of Closely Related Tanacetum-Family Plants.</title>
        <authorList>
            <person name="Yamashiro T."/>
            <person name="Shiraishi A."/>
            <person name="Nakayama K."/>
            <person name="Satake H."/>
        </authorList>
    </citation>
    <scope>NUCLEOTIDE SEQUENCE</scope>
</reference>
<keyword evidence="1" id="KW-0695">RNA-directed DNA polymerase</keyword>
<organism evidence="1 2">
    <name type="scientific">Tanacetum coccineum</name>
    <dbReference type="NCBI Taxonomy" id="301880"/>
    <lineage>
        <taxon>Eukaryota</taxon>
        <taxon>Viridiplantae</taxon>
        <taxon>Streptophyta</taxon>
        <taxon>Embryophyta</taxon>
        <taxon>Tracheophyta</taxon>
        <taxon>Spermatophyta</taxon>
        <taxon>Magnoliopsida</taxon>
        <taxon>eudicotyledons</taxon>
        <taxon>Gunneridae</taxon>
        <taxon>Pentapetalae</taxon>
        <taxon>asterids</taxon>
        <taxon>campanulids</taxon>
        <taxon>Asterales</taxon>
        <taxon>Asteraceae</taxon>
        <taxon>Asteroideae</taxon>
        <taxon>Anthemideae</taxon>
        <taxon>Anthemidinae</taxon>
        <taxon>Tanacetum</taxon>
    </lineage>
</organism>
<keyword evidence="1" id="KW-0548">Nucleotidyltransferase</keyword>
<keyword evidence="2" id="KW-1185">Reference proteome</keyword>
<dbReference type="GO" id="GO:0003964">
    <property type="term" value="F:RNA-directed DNA polymerase activity"/>
    <property type="evidence" value="ECO:0007669"/>
    <property type="project" value="UniProtKB-KW"/>
</dbReference>
<name>A0ABQ5IUK0_9ASTR</name>
<proteinExistence type="predicted"/>